<protein>
    <submittedName>
        <fullName evidence="2">Hypothetical</fullName>
    </submittedName>
</protein>
<feature type="chain" id="PRO_5004197049" evidence="1">
    <location>
        <begin position="19"/>
        <end position="101"/>
    </location>
</feature>
<feature type="signal peptide" evidence="1">
    <location>
        <begin position="1"/>
        <end position="18"/>
    </location>
</feature>
<dbReference type="AlphaFoldDB" id="Q1RQB7"/>
<keyword evidence="1" id="KW-0732">Signal</keyword>
<dbReference type="EMBL" id="AJ965654">
    <property type="protein sequence ID" value="CAI84512.1"/>
    <property type="molecule type" value="mRNA"/>
</dbReference>
<proteinExistence type="evidence at transcript level"/>
<feature type="non-terminal residue" evidence="2">
    <location>
        <position position="1"/>
    </location>
</feature>
<accession>Q1RQB7</accession>
<reference evidence="2" key="1">
    <citation type="submission" date="2005-04" db="EMBL/GenBank/DDBJ databases">
        <title>The 3' untranslated region of mRNAs from the ciliate Nyctotherus ovalis.</title>
        <authorList>
            <person name="Destables E."/>
            <person name="Thomas N.A."/>
            <person name="Boxma B."/>
            <person name="van Alen T.A."/>
            <person name="van der Staay G.W."/>
            <person name="Hackstein J.H."/>
            <person name="McEwan N.R."/>
        </authorList>
    </citation>
    <scope>NUCLEOTIDE SEQUENCE</scope>
</reference>
<evidence type="ECO:0000313" key="2">
    <source>
        <dbReference type="EMBL" id="CAI84512.1"/>
    </source>
</evidence>
<sequence length="101" mass="11935">SMKFFILFALISCVFMEAIHHEVEEHYTPKMFSEVQKYFHKKMCYCIKERGGLCTSLKCCDIFQYVPYKAFIKLCKYGDCKYVEKREKEVIIPEKHAGVSA</sequence>
<organism evidence="2">
    <name type="scientific">Nyctotherus ovalis</name>
    <name type="common">Ciliate protozoan</name>
    <dbReference type="NCBI Taxonomy" id="70075"/>
    <lineage>
        <taxon>Eukaryota</taxon>
        <taxon>Sar</taxon>
        <taxon>Alveolata</taxon>
        <taxon>Ciliophora</taxon>
        <taxon>Intramacronucleata</taxon>
        <taxon>Armophorea</taxon>
        <taxon>Clevelandellida</taxon>
        <taxon>Nyctotheridae</taxon>
        <taxon>Nyctotherus</taxon>
    </lineage>
</organism>
<evidence type="ECO:0000256" key="1">
    <source>
        <dbReference type="SAM" id="SignalP"/>
    </source>
</evidence>
<name>Q1RQB7_NYCOV</name>